<keyword evidence="3" id="KW-1185">Reference proteome</keyword>
<dbReference type="Proteomes" id="UP001529510">
    <property type="component" value="Unassembled WGS sequence"/>
</dbReference>
<proteinExistence type="predicted"/>
<sequence length="56" mass="6437">HENQILQEMLDVVDMRDSLVAFLEEKRLKEVNDELLGSSVLEAKRHSTAASQVLWD</sequence>
<dbReference type="Pfam" id="PF12130">
    <property type="entry name" value="bMERB_dom"/>
    <property type="match status" value="1"/>
</dbReference>
<comment type="caution">
    <text evidence="2">The sequence shown here is derived from an EMBL/GenBank/DDBJ whole genome shotgun (WGS) entry which is preliminary data.</text>
</comment>
<dbReference type="PROSITE" id="PS51848">
    <property type="entry name" value="BMERB"/>
    <property type="match status" value="1"/>
</dbReference>
<organism evidence="2 3">
    <name type="scientific">Cirrhinus mrigala</name>
    <name type="common">Mrigala</name>
    <dbReference type="NCBI Taxonomy" id="683832"/>
    <lineage>
        <taxon>Eukaryota</taxon>
        <taxon>Metazoa</taxon>
        <taxon>Chordata</taxon>
        <taxon>Craniata</taxon>
        <taxon>Vertebrata</taxon>
        <taxon>Euteleostomi</taxon>
        <taxon>Actinopterygii</taxon>
        <taxon>Neopterygii</taxon>
        <taxon>Teleostei</taxon>
        <taxon>Ostariophysi</taxon>
        <taxon>Cypriniformes</taxon>
        <taxon>Cyprinidae</taxon>
        <taxon>Labeoninae</taxon>
        <taxon>Labeonini</taxon>
        <taxon>Cirrhinus</taxon>
    </lineage>
</organism>
<dbReference type="EMBL" id="JAMKFB020000023">
    <property type="protein sequence ID" value="KAL0157707.1"/>
    <property type="molecule type" value="Genomic_DNA"/>
</dbReference>
<dbReference type="InterPro" id="IPR022735">
    <property type="entry name" value="bMERB_dom"/>
</dbReference>
<dbReference type="AlphaFoldDB" id="A0ABD0N8Z2"/>
<feature type="domain" description="BMERB" evidence="1">
    <location>
        <begin position="1"/>
        <end position="39"/>
    </location>
</feature>
<name>A0ABD0N8Z2_CIRMR</name>
<accession>A0ABD0N8Z2</accession>
<evidence type="ECO:0000313" key="2">
    <source>
        <dbReference type="EMBL" id="KAL0157707.1"/>
    </source>
</evidence>
<reference evidence="2 3" key="1">
    <citation type="submission" date="2024-05" db="EMBL/GenBank/DDBJ databases">
        <title>Genome sequencing and assembly of Indian major carp, Cirrhinus mrigala (Hamilton, 1822).</title>
        <authorList>
            <person name="Mohindra V."/>
            <person name="Chowdhury L.M."/>
            <person name="Lal K."/>
            <person name="Jena J.K."/>
        </authorList>
    </citation>
    <scope>NUCLEOTIDE SEQUENCE [LARGE SCALE GENOMIC DNA]</scope>
    <source>
        <strain evidence="2">CM1030</strain>
        <tissue evidence="2">Blood</tissue>
    </source>
</reference>
<evidence type="ECO:0000259" key="1">
    <source>
        <dbReference type="PROSITE" id="PS51848"/>
    </source>
</evidence>
<protein>
    <recommendedName>
        <fullName evidence="1">BMERB domain-containing protein</fullName>
    </recommendedName>
</protein>
<feature type="non-terminal residue" evidence="2">
    <location>
        <position position="1"/>
    </location>
</feature>
<gene>
    <name evidence="2" type="ORF">M9458_045783</name>
</gene>
<evidence type="ECO:0000313" key="3">
    <source>
        <dbReference type="Proteomes" id="UP001529510"/>
    </source>
</evidence>